<comment type="caution">
    <text evidence="2">The sequence shown here is derived from an EMBL/GenBank/DDBJ whole genome shotgun (WGS) entry which is preliminary data.</text>
</comment>
<dbReference type="STRING" id="1618477.UR54_C0023G0002"/>
<keyword evidence="2" id="KW-0808">Transferase</keyword>
<organism evidence="2 3">
    <name type="scientific">Candidatus Roizmanbacteria bacterium GW2011_GWA2_34_18</name>
    <dbReference type="NCBI Taxonomy" id="1618477"/>
    <lineage>
        <taxon>Bacteria</taxon>
        <taxon>Candidatus Roizmaniibacteriota</taxon>
    </lineage>
</organism>
<sequence length="225" mass="26026">MKISVVIPVYNEEKYIKNCLDSLMEQEEKPDEIIVIDNNCIDKTISIVKKYKGIKIILEKKQGIIPTRNAGFNLASGDIIARCDADSILPSNWIKEIKASFENKEAVGFASSVIFYDLPLVNRSFFPSNLFYFSSKLILGFYSLVGPAMAVRKNVWEKIRNEVCLDDKKVHEDIDLSIHIKKYGNIILNKNVIVRISGRRIKYNLLSFFVEYPWRLIKMMITHRK</sequence>
<evidence type="ECO:0000259" key="1">
    <source>
        <dbReference type="Pfam" id="PF00535"/>
    </source>
</evidence>
<dbReference type="Pfam" id="PF00535">
    <property type="entry name" value="Glycos_transf_2"/>
    <property type="match status" value="1"/>
</dbReference>
<dbReference type="InterPro" id="IPR029044">
    <property type="entry name" value="Nucleotide-diphossugar_trans"/>
</dbReference>
<dbReference type="SUPFAM" id="SSF53448">
    <property type="entry name" value="Nucleotide-diphospho-sugar transferases"/>
    <property type="match status" value="1"/>
</dbReference>
<dbReference type="InterPro" id="IPR001173">
    <property type="entry name" value="Glyco_trans_2-like"/>
</dbReference>
<evidence type="ECO:0000313" key="2">
    <source>
        <dbReference type="EMBL" id="KKP59755.1"/>
    </source>
</evidence>
<evidence type="ECO:0000313" key="3">
    <source>
        <dbReference type="Proteomes" id="UP000034688"/>
    </source>
</evidence>
<dbReference type="EMBL" id="LBPP01000023">
    <property type="protein sequence ID" value="KKP59755.1"/>
    <property type="molecule type" value="Genomic_DNA"/>
</dbReference>
<accession>A0A0G0D8V7</accession>
<dbReference type="PANTHER" id="PTHR43630:SF2">
    <property type="entry name" value="GLYCOSYLTRANSFERASE"/>
    <property type="match status" value="1"/>
</dbReference>
<dbReference type="GO" id="GO:0016740">
    <property type="term" value="F:transferase activity"/>
    <property type="evidence" value="ECO:0007669"/>
    <property type="project" value="UniProtKB-KW"/>
</dbReference>
<reference evidence="2 3" key="1">
    <citation type="journal article" date="2015" name="Nature">
        <title>rRNA introns, odd ribosomes, and small enigmatic genomes across a large radiation of phyla.</title>
        <authorList>
            <person name="Brown C.T."/>
            <person name="Hug L.A."/>
            <person name="Thomas B.C."/>
            <person name="Sharon I."/>
            <person name="Castelle C.J."/>
            <person name="Singh A."/>
            <person name="Wilkins M.J."/>
            <person name="Williams K.H."/>
            <person name="Banfield J.F."/>
        </authorList>
    </citation>
    <scope>NUCLEOTIDE SEQUENCE [LARGE SCALE GENOMIC DNA]</scope>
</reference>
<name>A0A0G0D8V7_9BACT</name>
<gene>
    <name evidence="2" type="ORF">UR54_C0023G0002</name>
</gene>
<dbReference type="Proteomes" id="UP000034688">
    <property type="component" value="Unassembled WGS sequence"/>
</dbReference>
<dbReference type="Gene3D" id="3.90.550.10">
    <property type="entry name" value="Spore Coat Polysaccharide Biosynthesis Protein SpsA, Chain A"/>
    <property type="match status" value="1"/>
</dbReference>
<protein>
    <submittedName>
        <fullName evidence="2">Putative glycosyltransferase</fullName>
    </submittedName>
</protein>
<feature type="domain" description="Glycosyltransferase 2-like" evidence="1">
    <location>
        <begin position="4"/>
        <end position="118"/>
    </location>
</feature>
<dbReference type="AlphaFoldDB" id="A0A0G0D8V7"/>
<dbReference type="PANTHER" id="PTHR43630">
    <property type="entry name" value="POLY-BETA-1,6-N-ACETYL-D-GLUCOSAMINE SYNTHASE"/>
    <property type="match status" value="1"/>
</dbReference>
<proteinExistence type="predicted"/>